<keyword evidence="3" id="KW-1185">Reference proteome</keyword>
<gene>
    <name evidence="2" type="ORF">BSAL_34670</name>
</gene>
<evidence type="ECO:0000313" key="3">
    <source>
        <dbReference type="Proteomes" id="UP000051952"/>
    </source>
</evidence>
<feature type="region of interest" description="Disordered" evidence="1">
    <location>
        <begin position="34"/>
        <end position="93"/>
    </location>
</feature>
<dbReference type="EMBL" id="CYKH01001979">
    <property type="protein sequence ID" value="CUG91899.1"/>
    <property type="molecule type" value="Genomic_DNA"/>
</dbReference>
<proteinExistence type="predicted"/>
<feature type="non-terminal residue" evidence="2">
    <location>
        <position position="1"/>
    </location>
</feature>
<dbReference type="AlphaFoldDB" id="A0A0S4JK91"/>
<feature type="compositionally biased region" description="Acidic residues" evidence="1">
    <location>
        <begin position="117"/>
        <end position="127"/>
    </location>
</feature>
<feature type="region of interest" description="Disordered" evidence="1">
    <location>
        <begin position="117"/>
        <end position="137"/>
    </location>
</feature>
<accession>A0A0S4JK91</accession>
<sequence>SYHTVMDEGLMSLHRIEAVVSCVGDLLQHADDDAAREAMTEDRGDISDTHTSSSLQTSSRTIHGVTVVGGGVRTIGGDRLSSPQRRRSILSDGASTCSSVTSATALARIAGGEVDTLDDDDTVETDDVSYSSHHGVA</sequence>
<dbReference type="VEuPathDB" id="TriTrypDB:BSAL_34670"/>
<protein>
    <submittedName>
        <fullName evidence="2">Uncharacterized protein</fullName>
    </submittedName>
</protein>
<name>A0A0S4JK91_BODSA</name>
<evidence type="ECO:0000256" key="1">
    <source>
        <dbReference type="SAM" id="MobiDB-lite"/>
    </source>
</evidence>
<feature type="compositionally biased region" description="Polar residues" evidence="1">
    <location>
        <begin position="49"/>
        <end position="59"/>
    </location>
</feature>
<feature type="compositionally biased region" description="Basic and acidic residues" evidence="1">
    <location>
        <begin position="34"/>
        <end position="48"/>
    </location>
</feature>
<reference evidence="3" key="1">
    <citation type="submission" date="2015-09" db="EMBL/GenBank/DDBJ databases">
        <authorList>
            <consortium name="Pathogen Informatics"/>
        </authorList>
    </citation>
    <scope>NUCLEOTIDE SEQUENCE [LARGE SCALE GENOMIC DNA]</scope>
    <source>
        <strain evidence="3">Lake Konstanz</strain>
    </source>
</reference>
<organism evidence="2 3">
    <name type="scientific">Bodo saltans</name>
    <name type="common">Flagellated protozoan</name>
    <dbReference type="NCBI Taxonomy" id="75058"/>
    <lineage>
        <taxon>Eukaryota</taxon>
        <taxon>Discoba</taxon>
        <taxon>Euglenozoa</taxon>
        <taxon>Kinetoplastea</taxon>
        <taxon>Metakinetoplastina</taxon>
        <taxon>Eubodonida</taxon>
        <taxon>Bodonidae</taxon>
        <taxon>Bodo</taxon>
    </lineage>
</organism>
<evidence type="ECO:0000313" key="2">
    <source>
        <dbReference type="EMBL" id="CUG91899.1"/>
    </source>
</evidence>
<dbReference type="Proteomes" id="UP000051952">
    <property type="component" value="Unassembled WGS sequence"/>
</dbReference>